<dbReference type="Proteomes" id="UP000761534">
    <property type="component" value="Unassembled WGS sequence"/>
</dbReference>
<dbReference type="GO" id="GO:0009254">
    <property type="term" value="P:peptidoglycan turnover"/>
    <property type="evidence" value="ECO:0007669"/>
    <property type="project" value="TreeGrafter"/>
</dbReference>
<feature type="domain" description="N-acetyltransferase" evidence="4">
    <location>
        <begin position="595"/>
        <end position="691"/>
    </location>
</feature>
<dbReference type="EMBL" id="SWFS01000066">
    <property type="protein sequence ID" value="KAA8917091.1"/>
    <property type="molecule type" value="Genomic_DNA"/>
</dbReference>
<dbReference type="InterPro" id="IPR001764">
    <property type="entry name" value="Glyco_hydro_3_N"/>
</dbReference>
<dbReference type="InterPro" id="IPR036962">
    <property type="entry name" value="Glyco_hydro_3_N_sf"/>
</dbReference>
<gene>
    <name evidence="6" type="ORF">TRICI_000763</name>
</gene>
<dbReference type="GO" id="GO:0005975">
    <property type="term" value="P:carbohydrate metabolic process"/>
    <property type="evidence" value="ECO:0007669"/>
    <property type="project" value="InterPro"/>
</dbReference>
<protein>
    <submittedName>
        <fullName evidence="6">Uncharacterized protein</fullName>
    </submittedName>
</protein>
<dbReference type="VEuPathDB" id="FungiDB:TRICI_000763"/>
<evidence type="ECO:0000313" key="7">
    <source>
        <dbReference type="Proteomes" id="UP000761534"/>
    </source>
</evidence>
<evidence type="ECO:0000256" key="3">
    <source>
        <dbReference type="ARBA" id="ARBA00023295"/>
    </source>
</evidence>
<evidence type="ECO:0000259" key="5">
    <source>
        <dbReference type="Pfam" id="PF00933"/>
    </source>
</evidence>
<keyword evidence="7" id="KW-1185">Reference proteome</keyword>
<feature type="domain" description="Glycoside hydrolase family 3 N-terminal" evidence="5">
    <location>
        <begin position="21"/>
        <end position="344"/>
    </location>
</feature>
<dbReference type="PANTHER" id="PTHR30480:SF8">
    <property type="entry name" value="PUTATIVE (AFU_ORTHOLOGUE AFUA_8G04060)-RELATED"/>
    <property type="match status" value="1"/>
</dbReference>
<keyword evidence="3" id="KW-0326">Glycosidase</keyword>
<dbReference type="AlphaFoldDB" id="A0A642VB59"/>
<dbReference type="InterPro" id="IPR017853">
    <property type="entry name" value="GH"/>
</dbReference>
<dbReference type="InterPro" id="IPR050226">
    <property type="entry name" value="NagZ_Beta-hexosaminidase"/>
</dbReference>
<sequence length="939" mass="104265">MEFELDSEGLPLLGGSSGSISKDIGQMFLVGFSGNYVTPQMRELITKYHVGSVILSVKNLKNAETTRSLILELQKIAYEAGHEYPLLIAIDQENGMLNNLHDETYLSQFPGPMSMVATKSPSMAKEAAEATGRELKALGINWMLGPVLDVLTNSTNRLLGVRTMGDDPKEVTQFGLALMEGFRAAGMNTCGKHFPGYGNATVDSILGLPVVPESIEQLETGPLIPYRQAVKGHIDAIMVGGCALPKISMNEMHACLSERVVHDLLREDMHFDGVILSECLEMDALYENVGVRQGAVMAAVAGCDIIMVCSSYRLQKEALSGIFGAVQNGIIEEDAVRKAAERVAFMKRQYLNWNEALNPKPLSWLKELKLQHLPLSQKSYEHSITLVRDHAKHIPLTNCVEPDADILLLTPLVTPIISTKHSPELDHLLLGETVFQEFGKSLGKLHTGKILHASYTANGLMSLHDGLIERAKAVIVVTTDANRNMYQVGFTKHVSVICNQHSKPVIVLAASSPYDFALDRAIGTYLCSYEFTFDALDTTAKVLFGLLPAKGKFPGSGFYQRSSKNQLGANGNANSRNKWLVEKWNPDRDLKRLKTLWEACFPDRRLRQGLGAFLMLCPPQTNEDKTPVQTHFVVRNSSTNNLYGFCATWIYESINVGCIAMLFVDPSRRGMSIGRSLHDRAIKHLTQDSRVKHLQIGSAVPSFFPGIPIETHDTAPLQSLQWFKQAGWNIDVAAAQRLVHNQDPSDRGYHTDNNGNGMSVRYAMILTDLQSWMPSKKLISELEMIGIKFDICQPHDTRMDQVLGLVHRFHAREEGLPELYNKAKQSAKIIVALDPVKKAVVGSIILFTRNSEFASYMPWILEFEDARVGGLCGLATDPMYKDLTNIFTLGLVGCGVRQFKLQGFERCVIDGANHRQSAIYADNGFNPWRKYLRITNPKM</sequence>
<dbReference type="InterPro" id="IPR000182">
    <property type="entry name" value="GNAT_dom"/>
</dbReference>
<dbReference type="GO" id="GO:0016747">
    <property type="term" value="F:acyltransferase activity, transferring groups other than amino-acyl groups"/>
    <property type="evidence" value="ECO:0007669"/>
    <property type="project" value="InterPro"/>
</dbReference>
<dbReference type="Pfam" id="PF00583">
    <property type="entry name" value="Acetyltransf_1"/>
    <property type="match status" value="1"/>
</dbReference>
<dbReference type="Gene3D" id="3.40.630.30">
    <property type="match status" value="1"/>
</dbReference>
<organism evidence="6 7">
    <name type="scientific">Trichomonascus ciferrii</name>
    <dbReference type="NCBI Taxonomy" id="44093"/>
    <lineage>
        <taxon>Eukaryota</taxon>
        <taxon>Fungi</taxon>
        <taxon>Dikarya</taxon>
        <taxon>Ascomycota</taxon>
        <taxon>Saccharomycotina</taxon>
        <taxon>Dipodascomycetes</taxon>
        <taxon>Dipodascales</taxon>
        <taxon>Trichomonascaceae</taxon>
        <taxon>Trichomonascus</taxon>
        <taxon>Trichomonascus ciferrii complex</taxon>
    </lineage>
</organism>
<dbReference type="SUPFAM" id="SSF55729">
    <property type="entry name" value="Acyl-CoA N-acyltransferases (Nat)"/>
    <property type="match status" value="1"/>
</dbReference>
<dbReference type="InterPro" id="IPR016181">
    <property type="entry name" value="Acyl_CoA_acyltransferase"/>
</dbReference>
<comment type="similarity">
    <text evidence="1">Belongs to the glycosyl hydrolase 3 family.</text>
</comment>
<evidence type="ECO:0000313" key="6">
    <source>
        <dbReference type="EMBL" id="KAA8917091.1"/>
    </source>
</evidence>
<dbReference type="OrthoDB" id="4215304at2759"/>
<dbReference type="GO" id="GO:0004553">
    <property type="term" value="F:hydrolase activity, hydrolyzing O-glycosyl compounds"/>
    <property type="evidence" value="ECO:0007669"/>
    <property type="project" value="InterPro"/>
</dbReference>
<dbReference type="SUPFAM" id="SSF51445">
    <property type="entry name" value="(Trans)glycosidases"/>
    <property type="match status" value="1"/>
</dbReference>
<dbReference type="Gene3D" id="3.20.20.300">
    <property type="entry name" value="Glycoside hydrolase, family 3, N-terminal domain"/>
    <property type="match status" value="1"/>
</dbReference>
<comment type="caution">
    <text evidence="6">The sequence shown here is derived from an EMBL/GenBank/DDBJ whole genome shotgun (WGS) entry which is preliminary data.</text>
</comment>
<evidence type="ECO:0000256" key="1">
    <source>
        <dbReference type="ARBA" id="ARBA00005336"/>
    </source>
</evidence>
<proteinExistence type="inferred from homology"/>
<evidence type="ECO:0000259" key="4">
    <source>
        <dbReference type="Pfam" id="PF00583"/>
    </source>
</evidence>
<dbReference type="CDD" id="cd04301">
    <property type="entry name" value="NAT_SF"/>
    <property type="match status" value="1"/>
</dbReference>
<reference evidence="6" key="1">
    <citation type="journal article" date="2019" name="G3 (Bethesda)">
        <title>Genome Assemblies of Two Rare Opportunistic Yeast Pathogens: Diutina rugosa (syn. Candida rugosa) and Trichomonascus ciferrii (syn. Candida ciferrii).</title>
        <authorList>
            <person name="Mixao V."/>
            <person name="Saus E."/>
            <person name="Hansen A.P."/>
            <person name="Lass-Florl C."/>
            <person name="Gabaldon T."/>
        </authorList>
    </citation>
    <scope>NUCLEOTIDE SEQUENCE</scope>
    <source>
        <strain evidence="6">CBS 4856</strain>
    </source>
</reference>
<keyword evidence="2" id="KW-0378">Hydrolase</keyword>
<name>A0A642VB59_9ASCO</name>
<evidence type="ECO:0000256" key="2">
    <source>
        <dbReference type="ARBA" id="ARBA00022801"/>
    </source>
</evidence>
<accession>A0A642VB59</accession>
<dbReference type="Pfam" id="PF00933">
    <property type="entry name" value="Glyco_hydro_3"/>
    <property type="match status" value="1"/>
</dbReference>
<dbReference type="PANTHER" id="PTHR30480">
    <property type="entry name" value="BETA-HEXOSAMINIDASE-RELATED"/>
    <property type="match status" value="1"/>
</dbReference>
<dbReference type="InterPro" id="IPR036881">
    <property type="entry name" value="Glyco_hydro_3_C_sf"/>
</dbReference>
<dbReference type="Gene3D" id="3.40.50.1700">
    <property type="entry name" value="Glycoside hydrolase family 3 C-terminal domain"/>
    <property type="match status" value="1"/>
</dbReference>